<feature type="chain" id="PRO_5015168186" evidence="1">
    <location>
        <begin position="20"/>
        <end position="43"/>
    </location>
</feature>
<sequence length="43" mass="4948">MQNIHKIIFVGTFIHLVCMATKVKPVICCHPTDKMFTRNMVNS</sequence>
<name>A0A2P2NYG4_RHIMU</name>
<evidence type="ECO:0000256" key="1">
    <source>
        <dbReference type="SAM" id="SignalP"/>
    </source>
</evidence>
<dbReference type="EMBL" id="GGEC01067051">
    <property type="protein sequence ID" value="MBX47535.1"/>
    <property type="molecule type" value="Transcribed_RNA"/>
</dbReference>
<keyword evidence="1" id="KW-0732">Signal</keyword>
<protein>
    <submittedName>
        <fullName evidence="2">Uncharacterized protein</fullName>
    </submittedName>
</protein>
<reference evidence="2" key="1">
    <citation type="submission" date="2018-02" db="EMBL/GenBank/DDBJ databases">
        <title>Rhizophora mucronata_Transcriptome.</title>
        <authorList>
            <person name="Meera S.P."/>
            <person name="Sreeshan A."/>
            <person name="Augustine A."/>
        </authorList>
    </citation>
    <scope>NUCLEOTIDE SEQUENCE</scope>
    <source>
        <tissue evidence="2">Leaf</tissue>
    </source>
</reference>
<proteinExistence type="predicted"/>
<accession>A0A2P2NYG4</accession>
<organism evidence="2">
    <name type="scientific">Rhizophora mucronata</name>
    <name type="common">Asiatic mangrove</name>
    <dbReference type="NCBI Taxonomy" id="61149"/>
    <lineage>
        <taxon>Eukaryota</taxon>
        <taxon>Viridiplantae</taxon>
        <taxon>Streptophyta</taxon>
        <taxon>Embryophyta</taxon>
        <taxon>Tracheophyta</taxon>
        <taxon>Spermatophyta</taxon>
        <taxon>Magnoliopsida</taxon>
        <taxon>eudicotyledons</taxon>
        <taxon>Gunneridae</taxon>
        <taxon>Pentapetalae</taxon>
        <taxon>rosids</taxon>
        <taxon>fabids</taxon>
        <taxon>Malpighiales</taxon>
        <taxon>Rhizophoraceae</taxon>
        <taxon>Rhizophora</taxon>
    </lineage>
</organism>
<evidence type="ECO:0000313" key="2">
    <source>
        <dbReference type="EMBL" id="MBX47535.1"/>
    </source>
</evidence>
<feature type="signal peptide" evidence="1">
    <location>
        <begin position="1"/>
        <end position="19"/>
    </location>
</feature>
<dbReference type="AlphaFoldDB" id="A0A2P2NYG4"/>